<accession>L0H043</accession>
<dbReference type="PATRIC" id="fig|765912.4.peg.3657"/>
<feature type="domain" description="DUF3991" evidence="1">
    <location>
        <begin position="148"/>
        <end position="212"/>
    </location>
</feature>
<dbReference type="Pfam" id="PF13154">
    <property type="entry name" value="DUF3991"/>
    <property type="match status" value="1"/>
</dbReference>
<geneLocation type="plasmid" evidence="2 3">
    <name>pTHIMO01</name>
</geneLocation>
<name>L0H043_9GAMM</name>
<protein>
    <recommendedName>
        <fullName evidence="1">DUF3991 domain-containing protein</fullName>
    </recommendedName>
</protein>
<evidence type="ECO:0000313" key="3">
    <source>
        <dbReference type="Proteomes" id="UP000010816"/>
    </source>
</evidence>
<proteinExistence type="predicted"/>
<dbReference type="AlphaFoldDB" id="L0H043"/>
<dbReference type="InterPro" id="IPR025054">
    <property type="entry name" value="DUF3991"/>
</dbReference>
<dbReference type="Proteomes" id="UP000010816">
    <property type="component" value="Plasmid pTHIMO01"/>
</dbReference>
<keyword evidence="3" id="KW-1185">Reference proteome</keyword>
<dbReference type="Gene3D" id="3.40.1360.10">
    <property type="match status" value="1"/>
</dbReference>
<dbReference type="HOGENOM" id="CLU_844505_0_0_6"/>
<dbReference type="EMBL" id="CP003052">
    <property type="protein sequence ID" value="AGA92388.1"/>
    <property type="molecule type" value="Genomic_DNA"/>
</dbReference>
<dbReference type="KEGG" id="tmb:Thimo_3736"/>
<keyword evidence="2" id="KW-0614">Plasmid</keyword>
<evidence type="ECO:0000259" key="1">
    <source>
        <dbReference type="Pfam" id="PF13154"/>
    </source>
</evidence>
<dbReference type="Pfam" id="PF13155">
    <property type="entry name" value="Toprim_2"/>
    <property type="match status" value="1"/>
</dbReference>
<reference evidence="2 3" key="1">
    <citation type="submission" date="2011-09" db="EMBL/GenBank/DDBJ databases">
        <title>Complete sequence of plasmid of Thioflavicoccus mobilis 8321.</title>
        <authorList>
            <consortium name="US DOE Joint Genome Institute"/>
            <person name="Lucas S."/>
            <person name="Han J."/>
            <person name="Lapidus A."/>
            <person name="Cheng J.-F."/>
            <person name="Goodwin L."/>
            <person name="Pitluck S."/>
            <person name="Peters L."/>
            <person name="Ovchinnikova G."/>
            <person name="Lu M."/>
            <person name="Detter J.C."/>
            <person name="Han C."/>
            <person name="Tapia R."/>
            <person name="Land M."/>
            <person name="Hauser L."/>
            <person name="Kyrpides N."/>
            <person name="Ivanova N."/>
            <person name="Pagani I."/>
            <person name="Vogl K."/>
            <person name="Liu Z."/>
            <person name="Imhoff J."/>
            <person name="Thiel V."/>
            <person name="Frigaard N.-U."/>
            <person name="Bryant D."/>
            <person name="Woyke T."/>
        </authorList>
    </citation>
    <scope>NUCLEOTIDE SEQUENCE [LARGE SCALE GENOMIC DNA]</scope>
    <source>
        <strain evidence="2 3">8321</strain>
        <plasmid evidence="3">Plasmid pTHIMO01</plasmid>
    </source>
</reference>
<gene>
    <name evidence="2" type="ORF">Thimo_3736</name>
</gene>
<sequence>MTFSHAKKSPRDYGAGYRDELERFKTAINLTEYAASQGYQLDKRASSRNSVVMRHSAGDKVVIARGEDQHWIYFSVRNDSDNGSIIDFIQYRRRCSLADVRRELRPWVGGAVPRPALELYVPEVVPVSRDRAGVIRALAAMKPLVTHRYLEEKRAIPRDLLAHPRFAGKVLVDACSNVIFPHVDRDGPCGYEIKNHRFTGFAPGGEKGLWISGVQRTDTALVLAESGIDALSYAALNPDENARYASFGGTMNPSQPALIRAAIERLAPGVAVQIATDNDEDGAGFAVIIGGLIAETGRSDLAVERAVPIDAKDWNDALLRASGVALATG</sequence>
<evidence type="ECO:0000313" key="2">
    <source>
        <dbReference type="EMBL" id="AGA92388.1"/>
    </source>
</evidence>
<organism evidence="2 3">
    <name type="scientific">Thioflavicoccus mobilis 8321</name>
    <dbReference type="NCBI Taxonomy" id="765912"/>
    <lineage>
        <taxon>Bacteria</taxon>
        <taxon>Pseudomonadati</taxon>
        <taxon>Pseudomonadota</taxon>
        <taxon>Gammaproteobacteria</taxon>
        <taxon>Chromatiales</taxon>
        <taxon>Chromatiaceae</taxon>
        <taxon>Thioflavicoccus</taxon>
    </lineage>
</organism>
<dbReference type="RefSeq" id="WP_015282507.1">
    <property type="nucleotide sequence ID" value="NC_019941.1"/>
</dbReference>